<organism evidence="1 2">
    <name type="scientific">Schistosoma mattheei</name>
    <dbReference type="NCBI Taxonomy" id="31246"/>
    <lineage>
        <taxon>Eukaryota</taxon>
        <taxon>Metazoa</taxon>
        <taxon>Spiralia</taxon>
        <taxon>Lophotrochozoa</taxon>
        <taxon>Platyhelminthes</taxon>
        <taxon>Trematoda</taxon>
        <taxon>Digenea</taxon>
        <taxon>Strigeidida</taxon>
        <taxon>Schistosomatoidea</taxon>
        <taxon>Schistosomatidae</taxon>
        <taxon>Schistosoma</taxon>
    </lineage>
</organism>
<keyword evidence="2" id="KW-1185">Reference proteome</keyword>
<accession>A0A183NQI4</accession>
<gene>
    <name evidence="1" type="ORF">SMTD_LOCUS4370</name>
</gene>
<evidence type="ECO:0000313" key="2">
    <source>
        <dbReference type="Proteomes" id="UP000269396"/>
    </source>
</evidence>
<dbReference type="AlphaFoldDB" id="A0A183NQI4"/>
<dbReference type="EMBL" id="UZAL01011953">
    <property type="protein sequence ID" value="VDP05995.1"/>
    <property type="molecule type" value="Genomic_DNA"/>
</dbReference>
<proteinExistence type="predicted"/>
<protein>
    <submittedName>
        <fullName evidence="1">Uncharacterized protein</fullName>
    </submittedName>
</protein>
<reference evidence="1 2" key="1">
    <citation type="submission" date="2018-11" db="EMBL/GenBank/DDBJ databases">
        <authorList>
            <consortium name="Pathogen Informatics"/>
        </authorList>
    </citation>
    <scope>NUCLEOTIDE SEQUENCE [LARGE SCALE GENOMIC DNA]</scope>
    <source>
        <strain>Denwood</strain>
        <strain evidence="2">Zambia</strain>
    </source>
</reference>
<evidence type="ECO:0000313" key="1">
    <source>
        <dbReference type="EMBL" id="VDP05995.1"/>
    </source>
</evidence>
<dbReference type="Proteomes" id="UP000269396">
    <property type="component" value="Unassembled WGS sequence"/>
</dbReference>
<sequence>MKLLYDTTKKLARKYNKQERPVKDKEGRPIIETQEQWNRWVEYFEELLNRPASMNPPDIEAAHTDLPIDVIPTTTEEMRMAIRQIKRGKAAAPGNILAEVRHRSNYKHASPSIEEDLSGGTSASGLKKGHLIKISKKGDLSKCGNYRGITLLNAALTLLIPAFTSASDPPCSSMILPRYVKDSTSPRVSPSR</sequence>
<name>A0A183NQI4_9TREM</name>